<organism evidence="1">
    <name type="scientific">uncultured bacterium contig00053</name>
    <dbReference type="NCBI Taxonomy" id="1181537"/>
    <lineage>
        <taxon>Bacteria</taxon>
        <taxon>environmental samples</taxon>
    </lineage>
</organism>
<name>A0A806KG66_9BACT</name>
<proteinExistence type="predicted"/>
<evidence type="ECO:0000313" key="1">
    <source>
        <dbReference type="EMBL" id="AGS51789.1"/>
    </source>
</evidence>
<protein>
    <submittedName>
        <fullName evidence="1">Uncharacterized protein</fullName>
    </submittedName>
</protein>
<dbReference type="AlphaFoldDB" id="A0A806KG66"/>
<accession>A0A806KG66</accession>
<reference evidence="1" key="1">
    <citation type="submission" date="2012-03" db="EMBL/GenBank/DDBJ databases">
        <title>Functional metagenomics reveals considerable lignocellulase gene clusters in the gut microbiome of a wood-feeding higher termite.</title>
        <authorList>
            <person name="Liu N."/>
        </authorList>
    </citation>
    <scope>NUCLEOTIDE SEQUENCE</scope>
</reference>
<dbReference type="EMBL" id="JQ844171">
    <property type="protein sequence ID" value="AGS51789.1"/>
    <property type="molecule type" value="Genomic_DNA"/>
</dbReference>
<sequence>MMVERIGATSVLNALGGGPEYASNGGGGVSLGLLLHPLRKSINTRMLINQKIFIIKTSKIYY</sequence>